<dbReference type="OMA" id="ICVHEAR"/>
<dbReference type="KEGG" id="epa:110237278"/>
<evidence type="ECO:0000313" key="15">
    <source>
        <dbReference type="Proteomes" id="UP000887567"/>
    </source>
</evidence>
<evidence type="ECO:0000256" key="10">
    <source>
        <dbReference type="ARBA" id="ARBA00023242"/>
    </source>
</evidence>
<comment type="function">
    <text evidence="12">Transposase-derived protein that may have nuclease activity. Does not have transposase activity.</text>
</comment>
<evidence type="ECO:0000256" key="3">
    <source>
        <dbReference type="ARBA" id="ARBA00004496"/>
    </source>
</evidence>
<dbReference type="GO" id="GO:0046872">
    <property type="term" value="F:metal ion binding"/>
    <property type="evidence" value="ECO:0007669"/>
    <property type="project" value="UniProtKB-KW"/>
</dbReference>
<dbReference type="EnsemblMetazoa" id="XM_028658583.1">
    <property type="protein sequence ID" value="XP_028514384.1"/>
    <property type="gene ID" value="LOC110237278"/>
</dbReference>
<dbReference type="InterPro" id="IPR027806">
    <property type="entry name" value="HARBI1_dom"/>
</dbReference>
<evidence type="ECO:0000256" key="9">
    <source>
        <dbReference type="ARBA" id="ARBA00022801"/>
    </source>
</evidence>
<dbReference type="GeneID" id="110237278"/>
<evidence type="ECO:0000256" key="4">
    <source>
        <dbReference type="ARBA" id="ARBA00006958"/>
    </source>
</evidence>
<evidence type="ECO:0000256" key="12">
    <source>
        <dbReference type="ARBA" id="ARBA00045850"/>
    </source>
</evidence>
<evidence type="ECO:0000256" key="7">
    <source>
        <dbReference type="ARBA" id="ARBA00022722"/>
    </source>
</evidence>
<accession>A0A913YH37</accession>
<evidence type="ECO:0000256" key="8">
    <source>
        <dbReference type="ARBA" id="ARBA00022723"/>
    </source>
</evidence>
<comment type="cofactor">
    <cofactor evidence="1">
        <name>a divalent metal cation</name>
        <dbReference type="ChEBI" id="CHEBI:60240"/>
    </cofactor>
</comment>
<dbReference type="GO" id="GO:0005737">
    <property type="term" value="C:cytoplasm"/>
    <property type="evidence" value="ECO:0007669"/>
    <property type="project" value="UniProtKB-SubCell"/>
</dbReference>
<keyword evidence="9" id="KW-0378">Hydrolase</keyword>
<dbReference type="Proteomes" id="UP000887567">
    <property type="component" value="Unplaced"/>
</dbReference>
<evidence type="ECO:0000256" key="5">
    <source>
        <dbReference type="ARBA" id="ARBA00015519"/>
    </source>
</evidence>
<dbReference type="PANTHER" id="PTHR22930">
    <property type="match status" value="1"/>
</dbReference>
<feature type="domain" description="DDE Tnp4" evidence="13">
    <location>
        <begin position="6"/>
        <end position="163"/>
    </location>
</feature>
<keyword evidence="15" id="KW-1185">Reference proteome</keyword>
<organism evidence="14 15">
    <name type="scientific">Exaiptasia diaphana</name>
    <name type="common">Tropical sea anemone</name>
    <name type="synonym">Aiptasia pulchella</name>
    <dbReference type="NCBI Taxonomy" id="2652724"/>
    <lineage>
        <taxon>Eukaryota</taxon>
        <taxon>Metazoa</taxon>
        <taxon>Cnidaria</taxon>
        <taxon>Anthozoa</taxon>
        <taxon>Hexacorallia</taxon>
        <taxon>Actiniaria</taxon>
        <taxon>Aiptasiidae</taxon>
        <taxon>Exaiptasia</taxon>
    </lineage>
</organism>
<reference evidence="14" key="1">
    <citation type="submission" date="2022-11" db="UniProtKB">
        <authorList>
            <consortium name="EnsemblMetazoa"/>
        </authorList>
    </citation>
    <scope>IDENTIFICATION</scope>
</reference>
<name>A0A913YH37_EXADI</name>
<dbReference type="PANTHER" id="PTHR22930:SF85">
    <property type="entry name" value="GH03217P-RELATED"/>
    <property type="match status" value="1"/>
</dbReference>
<keyword evidence="7" id="KW-0540">Nuclease</keyword>
<evidence type="ECO:0000256" key="1">
    <source>
        <dbReference type="ARBA" id="ARBA00001968"/>
    </source>
</evidence>
<dbReference type="GO" id="GO:0016787">
    <property type="term" value="F:hydrolase activity"/>
    <property type="evidence" value="ECO:0007669"/>
    <property type="project" value="UniProtKB-KW"/>
</dbReference>
<dbReference type="RefSeq" id="XP_028514384.1">
    <property type="nucleotide sequence ID" value="XM_028658583.1"/>
</dbReference>
<comment type="similarity">
    <text evidence="4">Belongs to the HARBI1 family.</text>
</comment>
<keyword evidence="6" id="KW-0963">Cytoplasm</keyword>
<evidence type="ECO:0000259" key="13">
    <source>
        <dbReference type="Pfam" id="PF13359"/>
    </source>
</evidence>
<evidence type="ECO:0000256" key="2">
    <source>
        <dbReference type="ARBA" id="ARBA00004123"/>
    </source>
</evidence>
<dbReference type="InterPro" id="IPR045249">
    <property type="entry name" value="HARBI1-like"/>
</dbReference>
<dbReference type="Pfam" id="PF13359">
    <property type="entry name" value="DDE_Tnp_4"/>
    <property type="match status" value="1"/>
</dbReference>
<dbReference type="PRINTS" id="PR02086">
    <property type="entry name" value="PUTNUCHARBI1"/>
</dbReference>
<evidence type="ECO:0000256" key="6">
    <source>
        <dbReference type="ARBA" id="ARBA00022490"/>
    </source>
</evidence>
<dbReference type="InterPro" id="IPR026103">
    <property type="entry name" value="HARBI1_animal"/>
</dbReference>
<keyword evidence="8" id="KW-0479">Metal-binding</keyword>
<comment type="subcellular location">
    <subcellularLocation>
        <location evidence="3">Cytoplasm</location>
    </subcellularLocation>
    <subcellularLocation>
        <location evidence="2">Nucleus</location>
    </subcellularLocation>
</comment>
<keyword evidence="10" id="KW-0539">Nucleus</keyword>
<dbReference type="GO" id="GO:0005634">
    <property type="term" value="C:nucleus"/>
    <property type="evidence" value="ECO:0007669"/>
    <property type="project" value="UniProtKB-SubCell"/>
</dbReference>
<evidence type="ECO:0000313" key="14">
    <source>
        <dbReference type="EnsemblMetazoa" id="XP_028514384.1"/>
    </source>
</evidence>
<dbReference type="GO" id="GO:0004518">
    <property type="term" value="F:nuclease activity"/>
    <property type="evidence" value="ECO:0007669"/>
    <property type="project" value="UniProtKB-KW"/>
</dbReference>
<protein>
    <recommendedName>
        <fullName evidence="5">Putative nuclease HARBI1</fullName>
    </recommendedName>
    <alternativeName>
        <fullName evidence="11">Harbinger transposase-derived nuclease</fullName>
    </alternativeName>
</protein>
<evidence type="ECO:0000256" key="11">
    <source>
        <dbReference type="ARBA" id="ARBA00030126"/>
    </source>
</evidence>
<proteinExistence type="inferred from homology"/>
<dbReference type="AlphaFoldDB" id="A0A913YH37"/>
<dbReference type="OrthoDB" id="5985645at2759"/>
<sequence>MCIGGIDGTHIPILAPSENGNTYVNRKGVHSIVTQAIVDSQGLFTNIVLGWPGSVHDARVFSNSTIYENAKTGTLFSGINSKDVSGQQVGPLFIADPAYPLLSWLMRPYKENSLTTRSERHFNHCLRHTFGRWKGRFRRLAKRVDMKVAYVTTVVAASCILHNICEMQNNPFLPYWEQDVQPDDTDKSATLEVQDGDATQVRDSLAMYFSM</sequence>